<dbReference type="PROSITE" id="PS01124">
    <property type="entry name" value="HTH_ARAC_FAMILY_2"/>
    <property type="match status" value="1"/>
</dbReference>
<keyword evidence="3" id="KW-0804">Transcription</keyword>
<dbReference type="Proteomes" id="UP000035065">
    <property type="component" value="Unassembled WGS sequence"/>
</dbReference>
<dbReference type="SUPFAM" id="SSF51215">
    <property type="entry name" value="Regulatory protein AraC"/>
    <property type="match status" value="1"/>
</dbReference>
<proteinExistence type="predicted"/>
<keyword evidence="6" id="KW-1185">Reference proteome</keyword>
<reference evidence="5 6" key="1">
    <citation type="journal article" date="2011" name="J. Bacteriol.">
        <title>Draft Genome Sequence of Gordonia neofelifaecis NRRL B-59395, a Cholesterol-Degrading Actinomycete.</title>
        <authorList>
            <person name="Ge F."/>
            <person name="Li W."/>
            <person name="Chen G."/>
            <person name="Liu Y."/>
            <person name="Zhang G."/>
            <person name="Yong B."/>
            <person name="Wang Q."/>
            <person name="Wang N."/>
            <person name="Huang Z."/>
            <person name="Li W."/>
            <person name="Wang J."/>
            <person name="Wu C."/>
            <person name="Xie Q."/>
            <person name="Liu G."/>
        </authorList>
    </citation>
    <scope>NUCLEOTIDE SEQUENCE [LARGE SCALE GENOMIC DNA]</scope>
    <source>
        <strain evidence="5 6">NRRL B-59395</strain>
    </source>
</reference>
<dbReference type="SUPFAM" id="SSF46689">
    <property type="entry name" value="Homeodomain-like"/>
    <property type="match status" value="2"/>
</dbReference>
<name>F1YED0_9ACTN</name>
<dbReference type="InterPro" id="IPR020449">
    <property type="entry name" value="Tscrpt_reg_AraC-type_HTH"/>
</dbReference>
<dbReference type="STRING" id="644548.SCNU_00255"/>
<dbReference type="InterPro" id="IPR037923">
    <property type="entry name" value="HTH-like"/>
</dbReference>
<dbReference type="EMBL" id="AEUD01000001">
    <property type="protein sequence ID" value="EGD56763.1"/>
    <property type="molecule type" value="Genomic_DNA"/>
</dbReference>
<dbReference type="SMART" id="SM00342">
    <property type="entry name" value="HTH_ARAC"/>
    <property type="match status" value="1"/>
</dbReference>
<dbReference type="PANTHER" id="PTHR43280:SF32">
    <property type="entry name" value="TRANSCRIPTIONAL REGULATORY PROTEIN"/>
    <property type="match status" value="1"/>
</dbReference>
<sequence length="302" mass="33214">MVGPARIATRRTRVPVYAFRAEPGVPQVWVMRFDEAALTEVGAHAHEFPGIAYFEAGGGALRLGDRRERIGAGCGYLIRPGEVIAAEDAAALAGAGGWGLYFTPEVLGATDLADGGPADRRLRWRIHPLLRAFADDGPSGFVVPREDRRLWAGYLGTIEREMHERPAGYQYSVPAVLVLLLVAVSRLRAAAATPGRSDSLVDAVLDVIEQRYRGPYSLVDVAGELSFSPGHLTTEMRERTGRTVQEWITERRLIDARRLLAETDLPVAEIGRRCGYEDPGYFARVFRKVHGVPPRDWRADAG</sequence>
<dbReference type="InterPro" id="IPR018060">
    <property type="entry name" value="HTH_AraC"/>
</dbReference>
<evidence type="ECO:0000259" key="4">
    <source>
        <dbReference type="PROSITE" id="PS01124"/>
    </source>
</evidence>
<evidence type="ECO:0000256" key="2">
    <source>
        <dbReference type="ARBA" id="ARBA00023125"/>
    </source>
</evidence>
<dbReference type="Pfam" id="PF02311">
    <property type="entry name" value="AraC_binding"/>
    <property type="match status" value="1"/>
</dbReference>
<dbReference type="Gene3D" id="1.10.10.60">
    <property type="entry name" value="Homeodomain-like"/>
    <property type="match status" value="2"/>
</dbReference>
<dbReference type="PRINTS" id="PR00032">
    <property type="entry name" value="HTHARAC"/>
</dbReference>
<dbReference type="InterPro" id="IPR018062">
    <property type="entry name" value="HTH_AraC-typ_CS"/>
</dbReference>
<evidence type="ECO:0000256" key="1">
    <source>
        <dbReference type="ARBA" id="ARBA00023015"/>
    </source>
</evidence>
<gene>
    <name evidence="5" type="ORF">SCNU_00255</name>
</gene>
<dbReference type="InterPro" id="IPR003313">
    <property type="entry name" value="AraC-bd"/>
</dbReference>
<feature type="domain" description="HTH araC/xylS-type" evidence="4">
    <location>
        <begin position="202"/>
        <end position="300"/>
    </location>
</feature>
<evidence type="ECO:0000313" key="5">
    <source>
        <dbReference type="EMBL" id="EGD56763.1"/>
    </source>
</evidence>
<comment type="caution">
    <text evidence="5">The sequence shown here is derived from an EMBL/GenBank/DDBJ whole genome shotgun (WGS) entry which is preliminary data.</text>
</comment>
<organism evidence="5 6">
    <name type="scientific">Gordonia neofelifaecis NRRL B-59395</name>
    <dbReference type="NCBI Taxonomy" id="644548"/>
    <lineage>
        <taxon>Bacteria</taxon>
        <taxon>Bacillati</taxon>
        <taxon>Actinomycetota</taxon>
        <taxon>Actinomycetes</taxon>
        <taxon>Mycobacteriales</taxon>
        <taxon>Gordoniaceae</taxon>
        <taxon>Gordonia</taxon>
    </lineage>
</organism>
<dbReference type="InterPro" id="IPR009057">
    <property type="entry name" value="Homeodomain-like_sf"/>
</dbReference>
<keyword evidence="2" id="KW-0238">DNA-binding</keyword>
<dbReference type="AlphaFoldDB" id="F1YED0"/>
<evidence type="ECO:0000256" key="3">
    <source>
        <dbReference type="ARBA" id="ARBA00023163"/>
    </source>
</evidence>
<dbReference type="PROSITE" id="PS00041">
    <property type="entry name" value="HTH_ARAC_FAMILY_1"/>
    <property type="match status" value="1"/>
</dbReference>
<accession>F1YED0</accession>
<protein>
    <submittedName>
        <fullName evidence="5">Transcriptional regulatory protein</fullName>
    </submittedName>
</protein>
<dbReference type="OrthoDB" id="9801123at2"/>
<keyword evidence="1" id="KW-0805">Transcription regulation</keyword>
<dbReference type="GO" id="GO:0043565">
    <property type="term" value="F:sequence-specific DNA binding"/>
    <property type="evidence" value="ECO:0007669"/>
    <property type="project" value="InterPro"/>
</dbReference>
<dbReference type="PANTHER" id="PTHR43280">
    <property type="entry name" value="ARAC-FAMILY TRANSCRIPTIONAL REGULATOR"/>
    <property type="match status" value="1"/>
</dbReference>
<dbReference type="Pfam" id="PF12833">
    <property type="entry name" value="HTH_18"/>
    <property type="match status" value="1"/>
</dbReference>
<evidence type="ECO:0000313" key="6">
    <source>
        <dbReference type="Proteomes" id="UP000035065"/>
    </source>
</evidence>
<dbReference type="GO" id="GO:0003700">
    <property type="term" value="F:DNA-binding transcription factor activity"/>
    <property type="evidence" value="ECO:0007669"/>
    <property type="project" value="InterPro"/>
</dbReference>
<dbReference type="RefSeq" id="WP_009677328.1">
    <property type="nucleotide sequence ID" value="NZ_AEUD01000001.1"/>
</dbReference>
<dbReference type="eggNOG" id="COG2207">
    <property type="taxonomic scope" value="Bacteria"/>
</dbReference>